<dbReference type="Proteomes" id="UP000183760">
    <property type="component" value="Unassembled WGS sequence"/>
</dbReference>
<dbReference type="RefSeq" id="WP_074957038.1">
    <property type="nucleotide sequence ID" value="NZ_BJXR01000059.1"/>
</dbReference>
<proteinExistence type="predicted"/>
<reference evidence="2 3" key="1">
    <citation type="submission" date="2016-10" db="EMBL/GenBank/DDBJ databases">
        <authorList>
            <person name="Varghese N."/>
            <person name="Submissions S."/>
        </authorList>
    </citation>
    <scope>NUCLEOTIDE SEQUENCE [LARGE SCALE GENOMIC DNA]</scope>
    <source>
        <strain evidence="2 3">DSM 16525</strain>
    </source>
</reference>
<evidence type="ECO:0000313" key="4">
    <source>
        <dbReference type="Proteomes" id="UP000321514"/>
    </source>
</evidence>
<evidence type="ECO:0000313" key="2">
    <source>
        <dbReference type="EMBL" id="SEU27054.1"/>
    </source>
</evidence>
<evidence type="ECO:0000313" key="3">
    <source>
        <dbReference type="Proteomes" id="UP000183760"/>
    </source>
</evidence>
<reference evidence="1 4" key="2">
    <citation type="submission" date="2019-07" db="EMBL/GenBank/DDBJ databases">
        <title>Whole genome shotgun sequence of Myxococcus fulvus NBRC 100333.</title>
        <authorList>
            <person name="Hosoyama A."/>
            <person name="Uohara A."/>
            <person name="Ohji S."/>
            <person name="Ichikawa N."/>
        </authorList>
    </citation>
    <scope>NUCLEOTIDE SEQUENCE [LARGE SCALE GENOMIC DNA]</scope>
    <source>
        <strain evidence="1 4">NBRC 100333</strain>
    </source>
</reference>
<name>A0A511TEZ4_MYXFU</name>
<organism evidence="1 4">
    <name type="scientific">Myxococcus fulvus</name>
    <dbReference type="NCBI Taxonomy" id="33"/>
    <lineage>
        <taxon>Bacteria</taxon>
        <taxon>Pseudomonadati</taxon>
        <taxon>Myxococcota</taxon>
        <taxon>Myxococcia</taxon>
        <taxon>Myxococcales</taxon>
        <taxon>Cystobacterineae</taxon>
        <taxon>Myxococcaceae</taxon>
        <taxon>Myxococcus</taxon>
    </lineage>
</organism>
<keyword evidence="3" id="KW-1185">Reference proteome</keyword>
<dbReference type="EMBL" id="FOIB01000007">
    <property type="protein sequence ID" value="SEU27054.1"/>
    <property type="molecule type" value="Genomic_DNA"/>
</dbReference>
<protein>
    <recommendedName>
        <fullName evidence="5">Tat pathway signal protein</fullName>
    </recommendedName>
</protein>
<comment type="caution">
    <text evidence="1">The sequence shown here is derived from an EMBL/GenBank/DDBJ whole genome shotgun (WGS) entry which is preliminary data.</text>
</comment>
<dbReference type="InterPro" id="IPR029058">
    <property type="entry name" value="AB_hydrolase_fold"/>
</dbReference>
<dbReference type="AlphaFoldDB" id="A0A511TEZ4"/>
<evidence type="ECO:0000313" key="1">
    <source>
        <dbReference type="EMBL" id="GEN12213.1"/>
    </source>
</evidence>
<dbReference type="EMBL" id="BJXR01000059">
    <property type="protein sequence ID" value="GEN12213.1"/>
    <property type="molecule type" value="Genomic_DNA"/>
</dbReference>
<gene>
    <name evidence="1" type="ORF">MFU01_72500</name>
    <name evidence="2" type="ORF">SAMN05443572_107371</name>
</gene>
<sequence>MPKDVFTVCFCGTGCARDEGEETRYWDYKTSLVRFLSKTERQLKSDKDIFDPQTGYIPVRIHKEISGGLRNTKLSGSVRGVGENDWFDQMDRCDPLLSNLELTPGDLRKYVSSYSEGDQRGMANQGVGWSDAALALHGASLAAASGAEQYNFIGHSRGGVEAIMAAWFLYAYGGESRRNIPINIFAIDPVPGMGEWYSIQTQLAPQVENYVGVYAWDHLDTGFGAVIPRPNARMTQQKAHQDIEDGRGLGSTWSTLASNRQLADPLVRQDLPQPQGYKLYAIRGRHGTVAGIYTTDGLYDAAKVSGDVGAVPRLVYKMARGYLTQWDTVFQTRSRVREGVKSLRRRIHTAHSHFDTMALGEVRTSRLPLRQSVRRVSSIHGMRTWDRYYLEDVVGTPPYNLTYPCTIEQAGDGWIDWTFL</sequence>
<dbReference type="Proteomes" id="UP000321514">
    <property type="component" value="Unassembled WGS sequence"/>
</dbReference>
<dbReference type="OrthoDB" id="1432332at2"/>
<dbReference type="SUPFAM" id="SSF53474">
    <property type="entry name" value="alpha/beta-Hydrolases"/>
    <property type="match status" value="1"/>
</dbReference>
<dbReference type="STRING" id="1334629.MFUL124B02_21275"/>
<evidence type="ECO:0008006" key="5">
    <source>
        <dbReference type="Google" id="ProtNLM"/>
    </source>
</evidence>
<accession>A0A511TEZ4</accession>